<dbReference type="NCBIfam" id="TIGR00199">
    <property type="entry name" value="PncC_domain"/>
    <property type="match status" value="1"/>
</dbReference>
<name>A0A2N8Z891_9VIBR</name>
<evidence type="ECO:0000259" key="1">
    <source>
        <dbReference type="Pfam" id="PF02464"/>
    </source>
</evidence>
<dbReference type="Gene3D" id="3.90.950.20">
    <property type="entry name" value="CinA-like"/>
    <property type="match status" value="1"/>
</dbReference>
<dbReference type="EMBL" id="LT960611">
    <property type="protein sequence ID" value="SON48073.1"/>
    <property type="molecule type" value="Genomic_DNA"/>
</dbReference>
<keyword evidence="3" id="KW-1185">Reference proteome</keyword>
<sequence>MIEIRNELSLELGQYLQASKQVMTTAESCTGGGLSMAITDIAGSSAWFDRAFVTYSNEAKMEMLGVNESTLMTHGAVSEAVVEEMAAGALTHSNATIAVSISGIAGPGGGSKEKPVGTVCFGFSDQSGWCKISTQLFSGNRSEVREKAIVYSLRVLIEYLQSGSKFSTL</sequence>
<feature type="domain" description="CinA C-terminal" evidence="1">
    <location>
        <begin position="7"/>
        <end position="160"/>
    </location>
</feature>
<dbReference type="NCBIfam" id="NF002975">
    <property type="entry name" value="PRK03661.1"/>
    <property type="match status" value="1"/>
</dbReference>
<dbReference type="InterPro" id="IPR008136">
    <property type="entry name" value="CinA_C"/>
</dbReference>
<dbReference type="Proteomes" id="UP000235828">
    <property type="component" value="Chromosome A"/>
</dbReference>
<reference evidence="2 3" key="1">
    <citation type="submission" date="2017-10" db="EMBL/GenBank/DDBJ databases">
        <authorList>
            <person name="Banno H."/>
            <person name="Chua N.-H."/>
        </authorList>
    </citation>
    <scope>NUCLEOTIDE SEQUENCE [LARGE SCALE GENOMIC DNA]</scope>
    <source>
        <strain evidence="2">Vibrio tapetis CECT4600</strain>
    </source>
</reference>
<organism evidence="2 3">
    <name type="scientific">Vibrio tapetis subsp. tapetis</name>
    <dbReference type="NCBI Taxonomy" id="1671868"/>
    <lineage>
        <taxon>Bacteria</taxon>
        <taxon>Pseudomonadati</taxon>
        <taxon>Pseudomonadota</taxon>
        <taxon>Gammaproteobacteria</taxon>
        <taxon>Vibrionales</taxon>
        <taxon>Vibrionaceae</taxon>
        <taxon>Vibrio</taxon>
    </lineage>
</organism>
<dbReference type="Pfam" id="PF02464">
    <property type="entry name" value="CinA"/>
    <property type="match status" value="1"/>
</dbReference>
<proteinExistence type="predicted"/>
<evidence type="ECO:0000313" key="3">
    <source>
        <dbReference type="Proteomes" id="UP000235828"/>
    </source>
</evidence>
<gene>
    <name evidence="2" type="primary">ygaD</name>
    <name evidence="2" type="ORF">VTAP4600_A0094</name>
</gene>
<accession>A0A2N8Z891</accession>
<dbReference type="OrthoDB" id="9801454at2"/>
<dbReference type="AlphaFoldDB" id="A0A2N8Z891"/>
<dbReference type="KEGG" id="vta:A0094"/>
<evidence type="ECO:0000313" key="2">
    <source>
        <dbReference type="EMBL" id="SON48073.1"/>
    </source>
</evidence>
<dbReference type="SUPFAM" id="SSF142433">
    <property type="entry name" value="CinA-like"/>
    <property type="match status" value="1"/>
</dbReference>
<protein>
    <recommendedName>
        <fullName evidence="1">CinA C-terminal domain-containing protein</fullName>
    </recommendedName>
</protein>
<dbReference type="InterPro" id="IPR036653">
    <property type="entry name" value="CinA-like_C"/>
</dbReference>